<gene>
    <name evidence="1" type="ORF">SAMN05660197_0024</name>
</gene>
<accession>A0A1W1WPQ1</accession>
<dbReference type="RefSeq" id="WP_084274555.1">
    <property type="nucleotide sequence ID" value="NZ_AP026671.1"/>
</dbReference>
<dbReference type="AlphaFoldDB" id="A0A1W1WPQ1"/>
<keyword evidence="2" id="KW-1185">Reference proteome</keyword>
<sequence length="146" mass="16652">MLYDILQDEEFAVILKNHAIDIITYLFEKNQEFGVLVEISSVTFEPALPKNIYEQLPEFTLFLLMNYTYESARLEEGKLVFEAGFGAENFGSVVTVPIEAVLQIIVDETPIFVNLTASLAKKQQPKNSMEALLSNPENRKFLKKEE</sequence>
<evidence type="ECO:0000313" key="2">
    <source>
        <dbReference type="Proteomes" id="UP000192602"/>
    </source>
</evidence>
<dbReference type="EMBL" id="FWWZ01000001">
    <property type="protein sequence ID" value="SMC08277.1"/>
    <property type="molecule type" value="Genomic_DNA"/>
</dbReference>
<reference evidence="2" key="1">
    <citation type="submission" date="2017-04" db="EMBL/GenBank/DDBJ databases">
        <authorList>
            <person name="Varghese N."/>
            <person name="Submissions S."/>
        </authorList>
    </citation>
    <scope>NUCLEOTIDE SEQUENCE [LARGE SCALE GENOMIC DNA]</scope>
    <source>
        <strain evidence="2">DSM 16512</strain>
    </source>
</reference>
<protein>
    <submittedName>
        <fullName evidence="1">Uncharacterized protein</fullName>
    </submittedName>
</protein>
<dbReference type="Proteomes" id="UP000192602">
    <property type="component" value="Unassembled WGS sequence"/>
</dbReference>
<name>A0A1W1WPQ1_9BACT</name>
<dbReference type="STRING" id="1069081.SAMN05660197_0024"/>
<evidence type="ECO:0000313" key="1">
    <source>
        <dbReference type="EMBL" id="SMC08277.1"/>
    </source>
</evidence>
<dbReference type="OrthoDB" id="5333999at2"/>
<organism evidence="1 2">
    <name type="scientific">Nitratiruptor tergarcus DSM 16512</name>
    <dbReference type="NCBI Taxonomy" id="1069081"/>
    <lineage>
        <taxon>Bacteria</taxon>
        <taxon>Pseudomonadati</taxon>
        <taxon>Campylobacterota</taxon>
        <taxon>Epsilonproteobacteria</taxon>
        <taxon>Nautiliales</taxon>
        <taxon>Nitratiruptoraceae</taxon>
        <taxon>Nitratiruptor</taxon>
    </lineage>
</organism>
<proteinExistence type="predicted"/>